<name>A0A3A3FT72_9BURK</name>
<dbReference type="InterPro" id="IPR036086">
    <property type="entry name" value="ParB/Sulfiredoxin_sf"/>
</dbReference>
<proteinExistence type="predicted"/>
<dbReference type="Gene3D" id="1.10.8.10">
    <property type="entry name" value="DNA helicase RuvA subunit, C-terminal domain"/>
    <property type="match status" value="1"/>
</dbReference>
<evidence type="ECO:0000313" key="1">
    <source>
        <dbReference type="EMBL" id="RJF98464.1"/>
    </source>
</evidence>
<accession>A0A3A3FT72</accession>
<gene>
    <name evidence="1" type="ORF">D3871_08065</name>
</gene>
<dbReference type="InterPro" id="IPR014956">
    <property type="entry name" value="ParBc_2"/>
</dbReference>
<reference evidence="2" key="1">
    <citation type="submission" date="2018-09" db="EMBL/GenBank/DDBJ databases">
        <authorList>
            <person name="Zhu H."/>
        </authorList>
    </citation>
    <scope>NUCLEOTIDE SEQUENCE [LARGE SCALE GENOMIC DNA]</scope>
    <source>
        <strain evidence="2">K1R23-30</strain>
    </source>
</reference>
<dbReference type="OrthoDB" id="323572at2"/>
<dbReference type="Gene3D" id="3.90.1530.10">
    <property type="entry name" value="Conserved hypothetical protein from pyrococcus furiosus pfu- 392566-001, ParB domain"/>
    <property type="match status" value="1"/>
</dbReference>
<dbReference type="PIRSF" id="PIRSF029669">
    <property type="entry name" value="UCP029669"/>
    <property type="match status" value="1"/>
</dbReference>
<keyword evidence="2" id="KW-1185">Reference proteome</keyword>
<dbReference type="Proteomes" id="UP000265955">
    <property type="component" value="Unassembled WGS sequence"/>
</dbReference>
<dbReference type="AlphaFoldDB" id="A0A3A3FT72"/>
<dbReference type="Pfam" id="PF08857">
    <property type="entry name" value="ParBc_2"/>
    <property type="match status" value="1"/>
</dbReference>
<dbReference type="SUPFAM" id="SSF110849">
    <property type="entry name" value="ParB/Sulfiredoxin"/>
    <property type="match status" value="1"/>
</dbReference>
<dbReference type="CDD" id="cd16390">
    <property type="entry name" value="ParB_N_Srx_like"/>
    <property type="match status" value="1"/>
</dbReference>
<dbReference type="EMBL" id="QYUO01000001">
    <property type="protein sequence ID" value="RJF98464.1"/>
    <property type="molecule type" value="Genomic_DNA"/>
</dbReference>
<protein>
    <submittedName>
        <fullName evidence="1">Chromosome partitioning protein ParB</fullName>
    </submittedName>
</protein>
<sequence length="223" mass="24913">MTLSGVVTSAAEAAPPCSKQTPVKSSCEIALSALHPTQTAVGKITVEERAVRMSANMDFVKYTAKRPIPVVQAPDGGFYLTDSHHLASVLSRLGAGKVTAEVIGRFSEPRTFWQEMEKRHWVWLFDPKGNPIKPAALPRRITDLQDDPYRALASYAQDAGYFKKTDAYFMEFHWARYFGQRMNWQSIDRMNLLAAIRQAELFACQPEARNLPGYAGPCKANSQ</sequence>
<organism evidence="1 2">
    <name type="scientific">Noviherbaspirillum saxi</name>
    <dbReference type="NCBI Taxonomy" id="2320863"/>
    <lineage>
        <taxon>Bacteria</taxon>
        <taxon>Pseudomonadati</taxon>
        <taxon>Pseudomonadota</taxon>
        <taxon>Betaproteobacteria</taxon>
        <taxon>Burkholderiales</taxon>
        <taxon>Oxalobacteraceae</taxon>
        <taxon>Noviherbaspirillum</taxon>
    </lineage>
</organism>
<comment type="caution">
    <text evidence="1">The sequence shown here is derived from an EMBL/GenBank/DDBJ whole genome shotgun (WGS) entry which is preliminary data.</text>
</comment>
<dbReference type="InterPro" id="IPR016932">
    <property type="entry name" value="UCP029669"/>
</dbReference>
<evidence type="ECO:0000313" key="2">
    <source>
        <dbReference type="Proteomes" id="UP000265955"/>
    </source>
</evidence>